<dbReference type="Gene3D" id="2.20.25.80">
    <property type="entry name" value="WRKY domain"/>
    <property type="match status" value="1"/>
</dbReference>
<dbReference type="InterPro" id="IPR044810">
    <property type="entry name" value="WRKY_plant"/>
</dbReference>
<dbReference type="PANTHER" id="PTHR31282">
    <property type="entry name" value="WRKY TRANSCRIPTION FACTOR 21-RELATED"/>
    <property type="match status" value="1"/>
</dbReference>
<reference evidence="9" key="1">
    <citation type="submission" date="2025-08" db="UniProtKB">
        <authorList>
            <consortium name="RefSeq"/>
        </authorList>
    </citation>
    <scope>IDENTIFICATION</scope>
</reference>
<dbReference type="InterPro" id="IPR003657">
    <property type="entry name" value="WRKY_dom"/>
</dbReference>
<evidence type="ECO:0000256" key="4">
    <source>
        <dbReference type="ARBA" id="ARBA00023163"/>
    </source>
</evidence>
<name>A0AB40C0X0_DIOCR</name>
<dbReference type="GO" id="GO:0003700">
    <property type="term" value="F:DNA-binding transcription factor activity"/>
    <property type="evidence" value="ECO:0007669"/>
    <property type="project" value="InterPro"/>
</dbReference>
<evidence type="ECO:0000256" key="6">
    <source>
        <dbReference type="SAM" id="MobiDB-lite"/>
    </source>
</evidence>
<keyword evidence="3" id="KW-0238">DNA-binding</keyword>
<sequence>MDKVSASLSSPSSSTSSSSSSSSHQELITSAAMKELSKGLKLLAQLQTLLLPYLPESNQLNLANNLFQDTFNSLSLSLSILQSSCHHLPPEHMNKFHQDRCDLNYNLSGHHYKRKRKDAITTVTSKPFFDGYQWKKYGQKKIKNSMFQRTYYKCIDGACKATKTVQQKDHCEPPNFMVTYGMQHTCNVAEINQLEFIMDSSTPTHTLVPIIESNSFMMNKQQEQTSSSTSDQFQCYNNSSEETTVTAQALPVDDSAMDQVSSDNIPKIFSPSCDLFYNYEENESAWMMEEGIRSSHEFNSFVGDGFLF</sequence>
<dbReference type="SUPFAM" id="SSF118290">
    <property type="entry name" value="WRKY DNA-binding domain"/>
    <property type="match status" value="1"/>
</dbReference>
<keyword evidence="4" id="KW-0804">Transcription</keyword>
<evidence type="ECO:0000313" key="8">
    <source>
        <dbReference type="Proteomes" id="UP001515500"/>
    </source>
</evidence>
<dbReference type="RefSeq" id="XP_039132710.1">
    <property type="nucleotide sequence ID" value="XM_039276776.1"/>
</dbReference>
<feature type="domain" description="WRKY" evidence="7">
    <location>
        <begin position="130"/>
        <end position="189"/>
    </location>
</feature>
<dbReference type="Pfam" id="PF03106">
    <property type="entry name" value="WRKY"/>
    <property type="match status" value="1"/>
</dbReference>
<gene>
    <name evidence="9" type="primary">LOC120269447</name>
</gene>
<evidence type="ECO:0000259" key="7">
    <source>
        <dbReference type="PROSITE" id="PS50811"/>
    </source>
</evidence>
<organism evidence="8 9">
    <name type="scientific">Dioscorea cayennensis subsp. rotundata</name>
    <name type="common">White Guinea yam</name>
    <name type="synonym">Dioscorea rotundata</name>
    <dbReference type="NCBI Taxonomy" id="55577"/>
    <lineage>
        <taxon>Eukaryota</taxon>
        <taxon>Viridiplantae</taxon>
        <taxon>Streptophyta</taxon>
        <taxon>Embryophyta</taxon>
        <taxon>Tracheophyta</taxon>
        <taxon>Spermatophyta</taxon>
        <taxon>Magnoliopsida</taxon>
        <taxon>Liliopsida</taxon>
        <taxon>Dioscoreales</taxon>
        <taxon>Dioscoreaceae</taxon>
        <taxon>Dioscorea</taxon>
    </lineage>
</organism>
<protein>
    <submittedName>
        <fullName evidence="9">WRKY DNA-binding transcription factor 70-like</fullName>
    </submittedName>
</protein>
<dbReference type="AlphaFoldDB" id="A0AB40C0X0"/>
<dbReference type="PROSITE" id="PS50811">
    <property type="entry name" value="WRKY"/>
    <property type="match status" value="1"/>
</dbReference>
<dbReference type="GeneID" id="120269447"/>
<dbReference type="InterPro" id="IPR036576">
    <property type="entry name" value="WRKY_dom_sf"/>
</dbReference>
<dbReference type="GO" id="GO:0043565">
    <property type="term" value="F:sequence-specific DNA binding"/>
    <property type="evidence" value="ECO:0007669"/>
    <property type="project" value="InterPro"/>
</dbReference>
<dbReference type="GO" id="GO:0005634">
    <property type="term" value="C:nucleus"/>
    <property type="evidence" value="ECO:0007669"/>
    <property type="project" value="UniProtKB-SubCell"/>
</dbReference>
<accession>A0AB40C0X0</accession>
<dbReference type="Proteomes" id="UP001515500">
    <property type="component" value="Chromosome 9"/>
</dbReference>
<dbReference type="SMART" id="SM00774">
    <property type="entry name" value="WRKY"/>
    <property type="match status" value="1"/>
</dbReference>
<keyword evidence="2" id="KW-0805">Transcription regulation</keyword>
<evidence type="ECO:0000313" key="9">
    <source>
        <dbReference type="RefSeq" id="XP_039132710.1"/>
    </source>
</evidence>
<keyword evidence="5" id="KW-0539">Nucleus</keyword>
<evidence type="ECO:0000256" key="3">
    <source>
        <dbReference type="ARBA" id="ARBA00023125"/>
    </source>
</evidence>
<evidence type="ECO:0000256" key="1">
    <source>
        <dbReference type="ARBA" id="ARBA00004123"/>
    </source>
</evidence>
<keyword evidence="8" id="KW-1185">Reference proteome</keyword>
<proteinExistence type="predicted"/>
<evidence type="ECO:0000256" key="5">
    <source>
        <dbReference type="ARBA" id="ARBA00023242"/>
    </source>
</evidence>
<comment type="subcellular location">
    <subcellularLocation>
        <location evidence="1">Nucleus</location>
    </subcellularLocation>
</comment>
<feature type="region of interest" description="Disordered" evidence="6">
    <location>
        <begin position="1"/>
        <end position="23"/>
    </location>
</feature>
<evidence type="ECO:0000256" key="2">
    <source>
        <dbReference type="ARBA" id="ARBA00023015"/>
    </source>
</evidence>